<dbReference type="PROSITE" id="PS50059">
    <property type="entry name" value="FKBP_PPIASE"/>
    <property type="match status" value="1"/>
</dbReference>
<keyword evidence="4 5" id="KW-0413">Isomerase</keyword>
<sequence length="285" mass="31613">MCGTGWMLGDWPRWDMDDVELILASDNARILRFRSAQALSLWDLGTIVCHLKLRQCGSFAGVMELRTSVSSVFSARTDFLSRSPRKWDTQISTQLGILPYQHRLRCSCAASESDAQDLKPVLRRTVVSLMSTLLVAAATSSAGAKPMMPMMVEPDLPRFRKTPTGVRIQEVVDGSGPEAKTGDTLEFDFVCRRSNGYFVYSTVDQFNDQSRPAVLPLGTGKIIPGLEEVLAGMRPGGKRRALIPPEVGYTDPSLEPQPREFGPRRALMSHAKEPLVFEVQLIKIK</sequence>
<keyword evidence="8" id="KW-1185">Reference proteome</keyword>
<dbReference type="Gene3D" id="3.10.50.40">
    <property type="match status" value="1"/>
</dbReference>
<evidence type="ECO:0000313" key="8">
    <source>
        <dbReference type="Proteomes" id="UP000822688"/>
    </source>
</evidence>
<evidence type="ECO:0000256" key="1">
    <source>
        <dbReference type="ARBA" id="ARBA00000971"/>
    </source>
</evidence>
<evidence type="ECO:0000256" key="3">
    <source>
        <dbReference type="ARBA" id="ARBA00023110"/>
    </source>
</evidence>
<dbReference type="SUPFAM" id="SSF54534">
    <property type="entry name" value="FKBP-like"/>
    <property type="match status" value="1"/>
</dbReference>
<reference evidence="7" key="1">
    <citation type="submission" date="2020-06" db="EMBL/GenBank/DDBJ databases">
        <title>WGS assembly of Ceratodon purpureus strain R40.</title>
        <authorList>
            <person name="Carey S.B."/>
            <person name="Jenkins J."/>
            <person name="Shu S."/>
            <person name="Lovell J.T."/>
            <person name="Sreedasyam A."/>
            <person name="Maumus F."/>
            <person name="Tiley G.P."/>
            <person name="Fernandez-Pozo N."/>
            <person name="Barry K."/>
            <person name="Chen C."/>
            <person name="Wang M."/>
            <person name="Lipzen A."/>
            <person name="Daum C."/>
            <person name="Saski C.A."/>
            <person name="Payton A.C."/>
            <person name="Mcbreen J.C."/>
            <person name="Conrad R.E."/>
            <person name="Kollar L.M."/>
            <person name="Olsson S."/>
            <person name="Huttunen S."/>
            <person name="Landis J.B."/>
            <person name="Wickett N.J."/>
            <person name="Johnson M.G."/>
            <person name="Rensing S.A."/>
            <person name="Grimwood J."/>
            <person name="Schmutz J."/>
            <person name="Mcdaniel S.F."/>
        </authorList>
    </citation>
    <scope>NUCLEOTIDE SEQUENCE</scope>
    <source>
        <strain evidence="7">R40</strain>
    </source>
</reference>
<evidence type="ECO:0000259" key="6">
    <source>
        <dbReference type="PROSITE" id="PS50059"/>
    </source>
</evidence>
<dbReference type="EMBL" id="CM026425">
    <property type="protein sequence ID" value="KAG0577719.1"/>
    <property type="molecule type" value="Genomic_DNA"/>
</dbReference>
<dbReference type="PANTHER" id="PTHR43811">
    <property type="entry name" value="FKBP-TYPE PEPTIDYL-PROLYL CIS-TRANS ISOMERASE FKPA"/>
    <property type="match status" value="1"/>
</dbReference>
<dbReference type="InterPro" id="IPR001179">
    <property type="entry name" value="PPIase_FKBP_dom"/>
</dbReference>
<organism evidence="7 8">
    <name type="scientific">Ceratodon purpureus</name>
    <name type="common">Fire moss</name>
    <name type="synonym">Dicranum purpureum</name>
    <dbReference type="NCBI Taxonomy" id="3225"/>
    <lineage>
        <taxon>Eukaryota</taxon>
        <taxon>Viridiplantae</taxon>
        <taxon>Streptophyta</taxon>
        <taxon>Embryophyta</taxon>
        <taxon>Bryophyta</taxon>
        <taxon>Bryophytina</taxon>
        <taxon>Bryopsida</taxon>
        <taxon>Dicranidae</taxon>
        <taxon>Pseudoditrichales</taxon>
        <taxon>Ditrichaceae</taxon>
        <taxon>Ceratodon</taxon>
    </lineage>
</organism>
<dbReference type="PANTHER" id="PTHR43811:SF26">
    <property type="entry name" value="PEPTIDYL-PROLYL CIS-TRANS ISOMERASE FKBP16-1, CHLOROPLASTIC"/>
    <property type="match status" value="1"/>
</dbReference>
<comment type="caution">
    <text evidence="7">The sequence shown here is derived from an EMBL/GenBank/DDBJ whole genome shotgun (WGS) entry which is preliminary data.</text>
</comment>
<evidence type="ECO:0000313" key="7">
    <source>
        <dbReference type="EMBL" id="KAG0577719.1"/>
    </source>
</evidence>
<dbReference type="Proteomes" id="UP000822688">
    <property type="component" value="Chromosome 5"/>
</dbReference>
<dbReference type="AlphaFoldDB" id="A0A8T0I466"/>
<evidence type="ECO:0000256" key="5">
    <source>
        <dbReference type="PROSITE-ProRule" id="PRU00277"/>
    </source>
</evidence>
<keyword evidence="3 5" id="KW-0697">Rotamase</keyword>
<gene>
    <name evidence="7" type="ORF">KC19_5G176400</name>
</gene>
<name>A0A8T0I466_CERPU</name>
<dbReference type="GO" id="GO:0003755">
    <property type="term" value="F:peptidyl-prolyl cis-trans isomerase activity"/>
    <property type="evidence" value="ECO:0007669"/>
    <property type="project" value="UniProtKB-KW"/>
</dbReference>
<dbReference type="EC" id="5.2.1.8" evidence="2 5"/>
<evidence type="ECO:0000256" key="2">
    <source>
        <dbReference type="ARBA" id="ARBA00013194"/>
    </source>
</evidence>
<dbReference type="Pfam" id="PF00254">
    <property type="entry name" value="FKBP_C"/>
    <property type="match status" value="1"/>
</dbReference>
<comment type="catalytic activity">
    <reaction evidence="1 5">
        <text>[protein]-peptidylproline (omega=180) = [protein]-peptidylproline (omega=0)</text>
        <dbReference type="Rhea" id="RHEA:16237"/>
        <dbReference type="Rhea" id="RHEA-COMP:10747"/>
        <dbReference type="Rhea" id="RHEA-COMP:10748"/>
        <dbReference type="ChEBI" id="CHEBI:83833"/>
        <dbReference type="ChEBI" id="CHEBI:83834"/>
        <dbReference type="EC" id="5.2.1.8"/>
    </reaction>
</comment>
<proteinExistence type="predicted"/>
<accession>A0A8T0I466</accession>
<protein>
    <recommendedName>
        <fullName evidence="2 5">peptidylprolyl isomerase</fullName>
        <ecNumber evidence="2 5">5.2.1.8</ecNumber>
    </recommendedName>
</protein>
<evidence type="ECO:0000256" key="4">
    <source>
        <dbReference type="ARBA" id="ARBA00023235"/>
    </source>
</evidence>
<feature type="domain" description="PPIase FKBP-type" evidence="6">
    <location>
        <begin position="182"/>
        <end position="285"/>
    </location>
</feature>
<dbReference type="InterPro" id="IPR046357">
    <property type="entry name" value="PPIase_dom_sf"/>
</dbReference>